<dbReference type="EMBL" id="BMRG01000019">
    <property type="protein sequence ID" value="GGP79591.1"/>
    <property type="molecule type" value="Genomic_DNA"/>
</dbReference>
<dbReference type="Gene3D" id="1.10.260.40">
    <property type="entry name" value="lambda repressor-like DNA-binding domains"/>
    <property type="match status" value="1"/>
</dbReference>
<dbReference type="InterPro" id="IPR041413">
    <property type="entry name" value="MLTR_LBD"/>
</dbReference>
<dbReference type="PANTHER" id="PTHR35010:SF2">
    <property type="entry name" value="BLL4672 PROTEIN"/>
    <property type="match status" value="1"/>
</dbReference>
<keyword evidence="3" id="KW-1185">Reference proteome</keyword>
<gene>
    <name evidence="2" type="ORF">GCM10010185_61870</name>
</gene>
<evidence type="ECO:0000313" key="2">
    <source>
        <dbReference type="EMBL" id="GGP79591.1"/>
    </source>
</evidence>
<proteinExistence type="predicted"/>
<dbReference type="SUPFAM" id="SSF47413">
    <property type="entry name" value="lambda repressor-like DNA-binding domains"/>
    <property type="match status" value="1"/>
</dbReference>
<dbReference type="Pfam" id="PF13560">
    <property type="entry name" value="HTH_31"/>
    <property type="match status" value="1"/>
</dbReference>
<comment type="caution">
    <text evidence="2">The sequence shown here is derived from an EMBL/GenBank/DDBJ whole genome shotgun (WGS) entry which is preliminary data.</text>
</comment>
<dbReference type="Proteomes" id="UP000639606">
    <property type="component" value="Unassembled WGS sequence"/>
</dbReference>
<feature type="domain" description="HTH cro/C1-type" evidence="1">
    <location>
        <begin position="34"/>
        <end position="85"/>
    </location>
</feature>
<reference evidence="2" key="1">
    <citation type="journal article" date="2014" name="Int. J. Syst. Evol. Microbiol.">
        <title>Complete genome sequence of Corynebacterium casei LMG S-19264T (=DSM 44701T), isolated from a smear-ripened cheese.</title>
        <authorList>
            <consortium name="US DOE Joint Genome Institute (JGI-PGF)"/>
            <person name="Walter F."/>
            <person name="Albersmeier A."/>
            <person name="Kalinowski J."/>
            <person name="Ruckert C."/>
        </authorList>
    </citation>
    <scope>NUCLEOTIDE SEQUENCE</scope>
    <source>
        <strain evidence="2">JCM 3313</strain>
    </source>
</reference>
<evidence type="ECO:0000259" key="1">
    <source>
        <dbReference type="PROSITE" id="PS50943"/>
    </source>
</evidence>
<organism evidence="2 3">
    <name type="scientific">Saccharothrix coeruleofusca</name>
    <dbReference type="NCBI Taxonomy" id="33919"/>
    <lineage>
        <taxon>Bacteria</taxon>
        <taxon>Bacillati</taxon>
        <taxon>Actinomycetota</taxon>
        <taxon>Actinomycetes</taxon>
        <taxon>Pseudonocardiales</taxon>
        <taxon>Pseudonocardiaceae</taxon>
        <taxon>Saccharothrix</taxon>
    </lineage>
</organism>
<accession>A0A918EGA2</accession>
<dbReference type="SMART" id="SM00530">
    <property type="entry name" value="HTH_XRE"/>
    <property type="match status" value="1"/>
</dbReference>
<dbReference type="GO" id="GO:0003677">
    <property type="term" value="F:DNA binding"/>
    <property type="evidence" value="ECO:0007669"/>
    <property type="project" value="InterPro"/>
</dbReference>
<dbReference type="AlphaFoldDB" id="A0A918EGA2"/>
<protein>
    <submittedName>
        <fullName evidence="2">Transcriptional regulator</fullName>
    </submittedName>
</protein>
<dbReference type="Pfam" id="PF17765">
    <property type="entry name" value="MLTR_LBD"/>
    <property type="match status" value="1"/>
</dbReference>
<dbReference type="InterPro" id="IPR010982">
    <property type="entry name" value="Lambda_DNA-bd_dom_sf"/>
</dbReference>
<dbReference type="CDD" id="cd00093">
    <property type="entry name" value="HTH_XRE"/>
    <property type="match status" value="1"/>
</dbReference>
<dbReference type="Gene3D" id="3.30.450.180">
    <property type="match status" value="1"/>
</dbReference>
<dbReference type="InterPro" id="IPR001387">
    <property type="entry name" value="Cro/C1-type_HTH"/>
</dbReference>
<evidence type="ECO:0000313" key="3">
    <source>
        <dbReference type="Proteomes" id="UP000639606"/>
    </source>
</evidence>
<dbReference type="PROSITE" id="PS50943">
    <property type="entry name" value="HTH_CROC1"/>
    <property type="match status" value="1"/>
</dbReference>
<name>A0A918EGA2_9PSEU</name>
<reference evidence="2" key="2">
    <citation type="submission" date="2020-09" db="EMBL/GenBank/DDBJ databases">
        <authorList>
            <person name="Sun Q."/>
            <person name="Ohkuma M."/>
        </authorList>
    </citation>
    <scope>NUCLEOTIDE SEQUENCE</scope>
    <source>
        <strain evidence="2">JCM 3313</strain>
    </source>
</reference>
<dbReference type="PANTHER" id="PTHR35010">
    <property type="entry name" value="BLL4672 PROTEIN-RELATED"/>
    <property type="match status" value="1"/>
</dbReference>
<sequence>MRETVRMNDLGAALRAWRDRLPPSAVGLAHSSPRRAPGLRREELAVLAGISIEYVVRIEQGRAATPSAQVCLALARALQLSDEEQAHLMRLAGHVADPARVPRLIPGSVHRIMDQLVGHPLSVYDATWQLLHWNPLFAATFGDPSALSADARNMLLCQFEGGPSRVRVTRAERSAYEESLVADLRATTSRYPDDPELTALVARLTRSARFRELWALGTVAAHQSGHKVVEHPEVGAVALDSDTLTTQDSNLRVVVYTPRPGTDARSKLDLLAAIGTQRLAPLAADGDSGGPAHV</sequence>